<proteinExistence type="predicted"/>
<reference evidence="4" key="1">
    <citation type="journal article" date="2019" name="Int. J. Syst. Evol. Microbiol.">
        <title>The Global Catalogue of Microorganisms (GCM) 10K type strain sequencing project: providing services to taxonomists for standard genome sequencing and annotation.</title>
        <authorList>
            <consortium name="The Broad Institute Genomics Platform"/>
            <consortium name="The Broad Institute Genome Sequencing Center for Infectious Disease"/>
            <person name="Wu L."/>
            <person name="Ma J."/>
        </authorList>
    </citation>
    <scope>NUCLEOTIDE SEQUENCE [LARGE SCALE GENOMIC DNA]</scope>
    <source>
        <strain evidence="4">JCM 15589</strain>
    </source>
</reference>
<evidence type="ECO:0008006" key="5">
    <source>
        <dbReference type="Google" id="ProtNLM"/>
    </source>
</evidence>
<feature type="transmembrane region" description="Helical" evidence="2">
    <location>
        <begin position="78"/>
        <end position="96"/>
    </location>
</feature>
<gene>
    <name evidence="3" type="ORF">GCM10009809_06900</name>
</gene>
<evidence type="ECO:0000313" key="3">
    <source>
        <dbReference type="EMBL" id="GAA1713379.1"/>
    </source>
</evidence>
<accession>A0ABP4UZP3</accession>
<keyword evidence="2" id="KW-1133">Transmembrane helix</keyword>
<feature type="transmembrane region" description="Helical" evidence="2">
    <location>
        <begin position="204"/>
        <end position="227"/>
    </location>
</feature>
<name>A0ABP4UZP3_9MICO</name>
<evidence type="ECO:0000313" key="4">
    <source>
        <dbReference type="Proteomes" id="UP001501138"/>
    </source>
</evidence>
<evidence type="ECO:0000256" key="2">
    <source>
        <dbReference type="SAM" id="Phobius"/>
    </source>
</evidence>
<keyword evidence="2" id="KW-0472">Membrane</keyword>
<dbReference type="Proteomes" id="UP001501138">
    <property type="component" value="Unassembled WGS sequence"/>
</dbReference>
<keyword evidence="4" id="KW-1185">Reference proteome</keyword>
<protein>
    <recommendedName>
        <fullName evidence="5">YhhN-like protein</fullName>
    </recommendedName>
</protein>
<sequence length="228" mass="23422">MAFPLLVGAHEEVVTDRTGRACGSRVDASGMSQPASSPETGHRHDRAGVVGPLLARWPSVVGLLALLVNLAGGVDSHVTAMIIILAATCYLAATALGSRRSGWVMVAVASLAVTVAKVTGLDPTTTLLVMGVGFGVFGFLRRSGVDRRELVRQSAGFVGFSGLALIAMMSGPMLAALLAAAASMGHAAWDVAHLVRDKAVPRSLAEACFVLDLGLGTALLLTAWNALP</sequence>
<evidence type="ECO:0000256" key="1">
    <source>
        <dbReference type="SAM" id="MobiDB-lite"/>
    </source>
</evidence>
<feature type="region of interest" description="Disordered" evidence="1">
    <location>
        <begin position="23"/>
        <end position="43"/>
    </location>
</feature>
<comment type="caution">
    <text evidence="3">The sequence shown here is derived from an EMBL/GenBank/DDBJ whole genome shotgun (WGS) entry which is preliminary data.</text>
</comment>
<feature type="transmembrane region" description="Helical" evidence="2">
    <location>
        <begin position="127"/>
        <end position="145"/>
    </location>
</feature>
<organism evidence="3 4">
    <name type="scientific">Isoptericola hypogeus</name>
    <dbReference type="NCBI Taxonomy" id="300179"/>
    <lineage>
        <taxon>Bacteria</taxon>
        <taxon>Bacillati</taxon>
        <taxon>Actinomycetota</taxon>
        <taxon>Actinomycetes</taxon>
        <taxon>Micrococcales</taxon>
        <taxon>Promicromonosporaceae</taxon>
        <taxon>Isoptericola</taxon>
    </lineage>
</organism>
<dbReference type="EMBL" id="BAAAPM010000003">
    <property type="protein sequence ID" value="GAA1713379.1"/>
    <property type="molecule type" value="Genomic_DNA"/>
</dbReference>
<keyword evidence="2" id="KW-0812">Transmembrane</keyword>
<feature type="transmembrane region" description="Helical" evidence="2">
    <location>
        <begin position="157"/>
        <end position="184"/>
    </location>
</feature>
<feature type="compositionally biased region" description="Polar residues" evidence="1">
    <location>
        <begin position="30"/>
        <end position="39"/>
    </location>
</feature>
<feature type="transmembrane region" description="Helical" evidence="2">
    <location>
        <begin position="53"/>
        <end position="72"/>
    </location>
</feature>